<dbReference type="InterPro" id="IPR001753">
    <property type="entry name" value="Enoyl-CoA_hydra/iso"/>
</dbReference>
<reference evidence="2 3" key="1">
    <citation type="submission" date="2018-03" db="EMBL/GenBank/DDBJ databases">
        <authorList>
            <person name="Guldener U."/>
        </authorList>
    </citation>
    <scope>NUCLEOTIDE SEQUENCE [LARGE SCALE GENOMIC DNA]</scope>
    <source>
        <strain evidence="2 3">DAOM196992</strain>
    </source>
</reference>
<feature type="compositionally biased region" description="Low complexity" evidence="1">
    <location>
        <begin position="795"/>
        <end position="811"/>
    </location>
</feature>
<name>A0A5C3F1Q1_9BASI</name>
<feature type="region of interest" description="Disordered" evidence="1">
    <location>
        <begin position="940"/>
        <end position="972"/>
    </location>
</feature>
<dbReference type="PANTHER" id="PTHR43388">
    <property type="entry name" value="HYDROGENASE MATURATION FACTOR HOXX"/>
    <property type="match status" value="1"/>
</dbReference>
<gene>
    <name evidence="2" type="ORF">PSFLO_03871</name>
</gene>
<feature type="compositionally biased region" description="Low complexity" evidence="1">
    <location>
        <begin position="1033"/>
        <end position="1052"/>
    </location>
</feature>
<dbReference type="Pfam" id="PF00378">
    <property type="entry name" value="ECH_1"/>
    <property type="match status" value="1"/>
</dbReference>
<feature type="region of interest" description="Disordered" evidence="1">
    <location>
        <begin position="1005"/>
        <end position="1084"/>
    </location>
</feature>
<feature type="compositionally biased region" description="Basic residues" evidence="1">
    <location>
        <begin position="1008"/>
        <end position="1018"/>
    </location>
</feature>
<dbReference type="CDD" id="cd08650">
    <property type="entry name" value="FMT_core_HypX_N"/>
    <property type="match status" value="1"/>
</dbReference>
<dbReference type="OrthoDB" id="5126881at2759"/>
<dbReference type="SUPFAM" id="SSF52096">
    <property type="entry name" value="ClpP/crotonase"/>
    <property type="match status" value="1"/>
</dbReference>
<feature type="compositionally biased region" description="Low complexity" evidence="1">
    <location>
        <begin position="876"/>
        <end position="888"/>
    </location>
</feature>
<dbReference type="SUPFAM" id="SSF53328">
    <property type="entry name" value="Formyltransferase"/>
    <property type="match status" value="1"/>
</dbReference>
<dbReference type="InterPro" id="IPR047180">
    <property type="entry name" value="HoxX-like"/>
</dbReference>
<dbReference type="InterPro" id="IPR036477">
    <property type="entry name" value="Formyl_transf_N_sf"/>
</dbReference>
<proteinExistence type="predicted"/>
<protein>
    <recommendedName>
        <fullName evidence="4">Formyl transferase C-terminal domain-containing protein</fullName>
    </recommendedName>
</protein>
<dbReference type="Gene3D" id="3.90.226.10">
    <property type="entry name" value="2-enoyl-CoA Hydratase, Chain A, domain 1"/>
    <property type="match status" value="1"/>
</dbReference>
<sequence>MKILFLCTAFNSLSQRLALVLKSRGHAVTVELALSPQLMISAAELAAPDIVVCPFLTKRVPPEVYSRWLTLIVHPGPPGDAGPSAIDWCLFGDMGEADTAEAQLAAIDARHSASAPPQTTTAAMRSHWGVTVLQAIEALDAGPIWAFDQFPLDEQARSMTKSDLYRGPVTRAALNGVLAAIDRIQAAAQGTRSYPPSLPAPVNAGIECVSSGMPFLGGKTHERPLLKASMRDFLFQGRANGSGPLCADAIVQRINSADSQPGVLTSLLGKPLFVYGAVVQRDPLPEAMAALAREAPSGTVLATREGAVLVTVGADLPIWICHLRRPKAKTDRQLHPKLPAVMCLLSMPELARDLGLLDRVDEWSPTAGFGADPSAPWRRRPGTYQQVYVELEWYGEGATVGYVYSEFYNGAFSTLQCELLLEAIHWTLAQPGLKAIVMMGGSGYFSNGIALNVIEGSSDPAAEGWANINAIDDCVEALLAPHGVLTFAAMRGNAAAGGLAVATAADVVLSVEHAVHNPHYRGLGLYGSEWHTYSWYQRCGAAVASKLARGMLPLSAAEAKAVGLVDHVLGQGHLGAQAVIDEVKHVVQRIVTAKVRDVAHDRTGLLSSAAPWTRALLPVVGQEVDDRSLADQRVTNKAKYLAYLFAGRREGATLRQHFQVFRQHELDQMTYDFFHPHRGQRFRTRCTAFVRKLVPEATPSRFALHRRYGTADWNAANGGGGGGSGAVVVERDEEELDAFDSLGDVPATEAVTRLPRSRPELLPVRSVKASEIDGSSPMFRSPSDFSDGDADASDASEWTVPSSAPSAASSPRPGTVTRAAKSLVDERREASPELQRQLPSLRPQKRSAGAFGAHVRRQSKPAISFAPTTAFDESEPSSSSVDASIVSSTNATVTAGPSSTTAARRDAAAARGHHARRESSGRSGKGGFYNRFVKMFASMSRKSDGGDESLGSSSASSSFGTMAAVPGPQAQSYDAAPRRTVVMHEASTDSLPVVSSAGTYSATIPARRATRGSGKRRPLSYSAASSSPMPFESGSTTTATVVVGAGSDAGVGLSDRAKRGASKRSSIHVSSPSSSPFLGTKPPTGVVESGGGDCLFSCYYAEDGTASSQHPTVVGQR</sequence>
<dbReference type="PANTHER" id="PTHR43388:SF1">
    <property type="entry name" value="HYDROGENASE MATURATION FACTOR HOXX"/>
    <property type="match status" value="1"/>
</dbReference>
<feature type="compositionally biased region" description="Low complexity" evidence="1">
    <location>
        <begin position="949"/>
        <end position="960"/>
    </location>
</feature>
<dbReference type="InterPro" id="IPR029045">
    <property type="entry name" value="ClpP/crotonase-like_dom_sf"/>
</dbReference>
<evidence type="ECO:0000313" key="2">
    <source>
        <dbReference type="EMBL" id="SPO38394.1"/>
    </source>
</evidence>
<dbReference type="EMBL" id="OOIP01000010">
    <property type="protein sequence ID" value="SPO38394.1"/>
    <property type="molecule type" value="Genomic_DNA"/>
</dbReference>
<organism evidence="2 3">
    <name type="scientific">Pseudozyma flocculosa</name>
    <dbReference type="NCBI Taxonomy" id="84751"/>
    <lineage>
        <taxon>Eukaryota</taxon>
        <taxon>Fungi</taxon>
        <taxon>Dikarya</taxon>
        <taxon>Basidiomycota</taxon>
        <taxon>Ustilaginomycotina</taxon>
        <taxon>Ustilaginomycetes</taxon>
        <taxon>Ustilaginales</taxon>
        <taxon>Ustilaginaceae</taxon>
        <taxon>Pseudozyma</taxon>
    </lineage>
</organism>
<dbReference type="Gene3D" id="3.40.50.12230">
    <property type="match status" value="1"/>
</dbReference>
<dbReference type="AlphaFoldDB" id="A0A5C3F1Q1"/>
<evidence type="ECO:0000313" key="3">
    <source>
        <dbReference type="Proteomes" id="UP000323386"/>
    </source>
</evidence>
<evidence type="ECO:0008006" key="4">
    <source>
        <dbReference type="Google" id="ProtNLM"/>
    </source>
</evidence>
<evidence type="ECO:0000256" key="1">
    <source>
        <dbReference type="SAM" id="MobiDB-lite"/>
    </source>
</evidence>
<accession>A0A5C3F1Q1</accession>
<feature type="region of interest" description="Disordered" evidence="1">
    <location>
        <begin position="765"/>
        <end position="928"/>
    </location>
</feature>
<keyword evidence="3" id="KW-1185">Reference proteome</keyword>
<dbReference type="CDD" id="cd06558">
    <property type="entry name" value="crotonase-like"/>
    <property type="match status" value="1"/>
</dbReference>
<dbReference type="Proteomes" id="UP000323386">
    <property type="component" value="Unassembled WGS sequence"/>
</dbReference>
<feature type="compositionally biased region" description="Polar residues" evidence="1">
    <location>
        <begin position="889"/>
        <end position="901"/>
    </location>
</feature>